<dbReference type="CDD" id="cd12193">
    <property type="entry name" value="bZIP_GCN4"/>
    <property type="match status" value="1"/>
</dbReference>
<accession>A0A0D2CC48</accession>
<dbReference type="VEuPathDB" id="FungiDB:PV08_01613"/>
<proteinExistence type="predicted"/>
<dbReference type="SUPFAM" id="SSF57959">
    <property type="entry name" value="Leucine zipper domain"/>
    <property type="match status" value="1"/>
</dbReference>
<keyword evidence="3" id="KW-1185">Reference proteome</keyword>
<dbReference type="AlphaFoldDB" id="A0A0D2CC48"/>
<gene>
    <name evidence="2" type="ORF">PV08_01613</name>
</gene>
<dbReference type="Gene3D" id="3.30.160.60">
    <property type="entry name" value="Classic Zinc Finger"/>
    <property type="match status" value="1"/>
</dbReference>
<feature type="compositionally biased region" description="Polar residues" evidence="1">
    <location>
        <begin position="114"/>
        <end position="126"/>
    </location>
</feature>
<feature type="region of interest" description="Disordered" evidence="1">
    <location>
        <begin position="214"/>
        <end position="234"/>
    </location>
</feature>
<feature type="region of interest" description="Disordered" evidence="1">
    <location>
        <begin position="114"/>
        <end position="135"/>
    </location>
</feature>
<protein>
    <recommendedName>
        <fullName evidence="4">BZIP domain-containing protein</fullName>
    </recommendedName>
</protein>
<sequence>MGAETPASPALDTSSAVAPETAARAEAGAEEADFVPGNLLSLSTTNFPDTFFMNPFAVSFPGDIPCYPEVSMTDSSTATTPSMTWSAIPKTAPPCPTQDASAVEATTCTRSLVNTPASLPTSSQNRPLAADAPRTSATPVYGSSLLLLSSSPSSSTTKVIKTTSNPPAVQGRQIHFVDMADKKGAQRIRNTMNSRKHRQNKLDKIRELEKKLAGLEEEKGKWRERAEGLGWKQA</sequence>
<evidence type="ECO:0000313" key="2">
    <source>
        <dbReference type="EMBL" id="KIW21034.1"/>
    </source>
</evidence>
<dbReference type="RefSeq" id="XP_016241250.1">
    <property type="nucleotide sequence ID" value="XM_016375974.1"/>
</dbReference>
<dbReference type="Proteomes" id="UP000053328">
    <property type="component" value="Unassembled WGS sequence"/>
</dbReference>
<feature type="compositionally biased region" description="Basic and acidic residues" evidence="1">
    <location>
        <begin position="214"/>
        <end position="227"/>
    </location>
</feature>
<name>A0A0D2CC48_9EURO</name>
<dbReference type="GO" id="GO:0003700">
    <property type="term" value="F:DNA-binding transcription factor activity"/>
    <property type="evidence" value="ECO:0007669"/>
    <property type="project" value="InterPro"/>
</dbReference>
<dbReference type="OrthoDB" id="5419235at2759"/>
<evidence type="ECO:0000256" key="1">
    <source>
        <dbReference type="SAM" id="MobiDB-lite"/>
    </source>
</evidence>
<dbReference type="HOGENOM" id="CLU_122931_0_0_1"/>
<reference evidence="2 3" key="1">
    <citation type="submission" date="2015-01" db="EMBL/GenBank/DDBJ databases">
        <title>The Genome Sequence of Exophiala spinifera CBS89968.</title>
        <authorList>
            <consortium name="The Broad Institute Genomics Platform"/>
            <person name="Cuomo C."/>
            <person name="de Hoog S."/>
            <person name="Gorbushina A."/>
            <person name="Stielow B."/>
            <person name="Teixiera M."/>
            <person name="Abouelleil A."/>
            <person name="Chapman S.B."/>
            <person name="Priest M."/>
            <person name="Young S.K."/>
            <person name="Wortman J."/>
            <person name="Nusbaum C."/>
            <person name="Birren B."/>
        </authorList>
    </citation>
    <scope>NUCLEOTIDE SEQUENCE [LARGE SCALE GENOMIC DNA]</scope>
    <source>
        <strain evidence="2 3">CBS 89968</strain>
    </source>
</reference>
<organism evidence="2 3">
    <name type="scientific">Exophiala spinifera</name>
    <dbReference type="NCBI Taxonomy" id="91928"/>
    <lineage>
        <taxon>Eukaryota</taxon>
        <taxon>Fungi</taxon>
        <taxon>Dikarya</taxon>
        <taxon>Ascomycota</taxon>
        <taxon>Pezizomycotina</taxon>
        <taxon>Eurotiomycetes</taxon>
        <taxon>Chaetothyriomycetidae</taxon>
        <taxon>Chaetothyriales</taxon>
        <taxon>Herpotrichiellaceae</taxon>
        <taxon>Exophiala</taxon>
    </lineage>
</organism>
<evidence type="ECO:0008006" key="4">
    <source>
        <dbReference type="Google" id="ProtNLM"/>
    </source>
</evidence>
<evidence type="ECO:0000313" key="3">
    <source>
        <dbReference type="Proteomes" id="UP000053328"/>
    </source>
</evidence>
<feature type="region of interest" description="Disordered" evidence="1">
    <location>
        <begin position="1"/>
        <end position="23"/>
    </location>
</feature>
<dbReference type="InterPro" id="IPR046347">
    <property type="entry name" value="bZIP_sf"/>
</dbReference>
<dbReference type="STRING" id="91928.A0A0D2CC48"/>
<dbReference type="GeneID" id="27328696"/>
<dbReference type="EMBL" id="KN847492">
    <property type="protein sequence ID" value="KIW21034.1"/>
    <property type="molecule type" value="Genomic_DNA"/>
</dbReference>